<dbReference type="Pfam" id="PF01494">
    <property type="entry name" value="FAD_binding_3"/>
    <property type="match status" value="1"/>
</dbReference>
<accession>A0A6L5QWB9</accession>
<comment type="caution">
    <text evidence="5">The sequence shown here is derived from an EMBL/GenBank/DDBJ whole genome shotgun (WGS) entry which is preliminary data.</text>
</comment>
<feature type="domain" description="FAD-binding" evidence="4">
    <location>
        <begin position="7"/>
        <end position="349"/>
    </location>
</feature>
<evidence type="ECO:0000313" key="5">
    <source>
        <dbReference type="EMBL" id="MRX42132.1"/>
    </source>
</evidence>
<evidence type="ECO:0000256" key="1">
    <source>
        <dbReference type="ARBA" id="ARBA00001974"/>
    </source>
</evidence>
<evidence type="ECO:0000256" key="3">
    <source>
        <dbReference type="ARBA" id="ARBA00022827"/>
    </source>
</evidence>
<dbReference type="PRINTS" id="PR00420">
    <property type="entry name" value="RNGMNOXGNASE"/>
</dbReference>
<dbReference type="InterPro" id="IPR036188">
    <property type="entry name" value="FAD/NAD-bd_sf"/>
</dbReference>
<gene>
    <name evidence="5" type="ORF">GJR97_00155</name>
</gene>
<dbReference type="GO" id="GO:0016709">
    <property type="term" value="F:oxidoreductase activity, acting on paired donors, with incorporation or reduction of molecular oxygen, NAD(P)H as one donor, and incorporation of one atom of oxygen"/>
    <property type="evidence" value="ECO:0007669"/>
    <property type="project" value="UniProtKB-ARBA"/>
</dbReference>
<evidence type="ECO:0000259" key="4">
    <source>
        <dbReference type="Pfam" id="PF01494"/>
    </source>
</evidence>
<proteinExistence type="predicted"/>
<dbReference type="Gene3D" id="3.50.50.60">
    <property type="entry name" value="FAD/NAD(P)-binding domain"/>
    <property type="match status" value="1"/>
</dbReference>
<comment type="cofactor">
    <cofactor evidence="1">
        <name>FAD</name>
        <dbReference type="ChEBI" id="CHEBI:57692"/>
    </cofactor>
</comment>
<dbReference type="AlphaFoldDB" id="A0A6L5QWB9"/>
<name>A0A6L5QWB9_9MICO</name>
<dbReference type="Proteomes" id="UP000476511">
    <property type="component" value="Unassembled WGS sequence"/>
</dbReference>
<evidence type="ECO:0000256" key="2">
    <source>
        <dbReference type="ARBA" id="ARBA00022630"/>
    </source>
</evidence>
<dbReference type="EMBL" id="WKJD01000002">
    <property type="protein sequence ID" value="MRX42132.1"/>
    <property type="molecule type" value="Genomic_DNA"/>
</dbReference>
<keyword evidence="3" id="KW-0274">FAD</keyword>
<dbReference type="Gene3D" id="3.30.70.2450">
    <property type="match status" value="1"/>
</dbReference>
<protein>
    <submittedName>
        <fullName evidence="5">NAD(P)-binding protein</fullName>
    </submittedName>
</protein>
<dbReference type="PANTHER" id="PTHR43004:SF19">
    <property type="entry name" value="BINDING MONOOXYGENASE, PUTATIVE (JCVI)-RELATED"/>
    <property type="match status" value="1"/>
</dbReference>
<keyword evidence="6" id="KW-1185">Reference proteome</keyword>
<dbReference type="InterPro" id="IPR050641">
    <property type="entry name" value="RIFMO-like"/>
</dbReference>
<dbReference type="SUPFAM" id="SSF51905">
    <property type="entry name" value="FAD/NAD(P)-binding domain"/>
    <property type="match status" value="1"/>
</dbReference>
<dbReference type="PANTHER" id="PTHR43004">
    <property type="entry name" value="TRK SYSTEM POTASSIUM UPTAKE PROTEIN"/>
    <property type="match status" value="1"/>
</dbReference>
<organism evidence="5 6">
    <name type="scientific">Agromyces kandeliae</name>
    <dbReference type="NCBI Taxonomy" id="2666141"/>
    <lineage>
        <taxon>Bacteria</taxon>
        <taxon>Bacillati</taxon>
        <taxon>Actinomycetota</taxon>
        <taxon>Actinomycetes</taxon>
        <taxon>Micrococcales</taxon>
        <taxon>Microbacteriaceae</taxon>
        <taxon>Agromyces</taxon>
    </lineage>
</organism>
<keyword evidence="2" id="KW-0285">Flavoprotein</keyword>
<reference evidence="5 6" key="1">
    <citation type="submission" date="2019-11" db="EMBL/GenBank/DDBJ databases">
        <title>Agromyces kandeliae sp. nov., isolated from mangrove soil.</title>
        <authorList>
            <person name="Wang R."/>
        </authorList>
    </citation>
    <scope>NUCLEOTIDE SEQUENCE [LARGE SCALE GENOMIC DNA]</scope>
    <source>
        <strain evidence="5 6">Q22</strain>
    </source>
</reference>
<dbReference type="RefSeq" id="WP_154344547.1">
    <property type="nucleotide sequence ID" value="NZ_WKJD01000002.1"/>
</dbReference>
<dbReference type="GO" id="GO:0071949">
    <property type="term" value="F:FAD binding"/>
    <property type="evidence" value="ECO:0007669"/>
    <property type="project" value="InterPro"/>
</dbReference>
<sequence length="521" mass="56143">MTIPSSTSVLIVGAGPVGLTLALLLDRAGVEVTVVDRDSAPVEQSRAIWVHSRTLEIWDTIGMAPLAQAEGREVTAIQMRTSGRARATLPYDGTGISAFPHGLMLEQSRTQALLLSLIAQTRIRFAWRTRLTDLTRDDAGCRATIVTEDGATRTVDAQYVIGADGGSSTVRSLIGVRLEGGTYDSSFFLVDAIATTDLDTSMSYLNFHERSTVAVLPLPGDRHFRLIGNLLEQSGEPAEAGYGRAITAEEARRLIAANALPVTIESIGWSSTYRSHHRVAETFRSGRVLLVGDAGHLHSPAGGLGMNTGIADAANLAWKLADVLDGAPERLLDTYTAERRAVALQVVNTSDRLFVLQADGRRRFAFMRRTVLPLIVRTVTRTRAGRGLAFRVLSGAFVRYPAPTSSEGGRTTAFRAGGLLHRTGIDAFDRAVDAHAGRHLLVRTGRGGHGGSNALEALAADRGWDIVDLDAADARPFAGRNAEGLVAWVRPDRHVGWLGRDIRALDGELQNWLGAVRQPTR</sequence>
<dbReference type="InterPro" id="IPR002938">
    <property type="entry name" value="FAD-bd"/>
</dbReference>
<evidence type="ECO:0000313" key="6">
    <source>
        <dbReference type="Proteomes" id="UP000476511"/>
    </source>
</evidence>